<keyword evidence="3" id="KW-1185">Reference proteome</keyword>
<gene>
    <name evidence="2" type="ORF">AU14_05000</name>
</gene>
<dbReference type="HOGENOM" id="CLU_144710_3_1_6"/>
<protein>
    <submittedName>
        <fullName evidence="2">MerR family transcriptional regulator</fullName>
    </submittedName>
</protein>
<dbReference type="Proteomes" id="UP000061489">
    <property type="component" value="Chromosome"/>
</dbReference>
<evidence type="ECO:0000256" key="1">
    <source>
        <dbReference type="SAM" id="Coils"/>
    </source>
</evidence>
<evidence type="ECO:0000313" key="3">
    <source>
        <dbReference type="Proteomes" id="UP000061489"/>
    </source>
</evidence>
<dbReference type="AlphaFoldDB" id="W5YG65"/>
<dbReference type="Gene3D" id="1.10.1660.10">
    <property type="match status" value="1"/>
</dbReference>
<organism evidence="2 3">
    <name type="scientific">Marinobacter similis</name>
    <dbReference type="NCBI Taxonomy" id="1420916"/>
    <lineage>
        <taxon>Bacteria</taxon>
        <taxon>Pseudomonadati</taxon>
        <taxon>Pseudomonadota</taxon>
        <taxon>Gammaproteobacteria</taxon>
        <taxon>Pseudomonadales</taxon>
        <taxon>Marinobacteraceae</taxon>
        <taxon>Marinobacter</taxon>
    </lineage>
</organism>
<dbReference type="Pfam" id="PF13591">
    <property type="entry name" value="MerR_2"/>
    <property type="match status" value="1"/>
</dbReference>
<dbReference type="OrthoDB" id="5643278at2"/>
<reference evidence="2 3" key="1">
    <citation type="journal article" date="2014" name="Genome Announc.">
        <title>Draft Genome Sequences of Marinobacter similis A3d10T and Marinobacter salarius R9SW1T.</title>
        <authorList>
            <person name="Ivanova E.P."/>
            <person name="Ng H.J."/>
            <person name="Webb H.K."/>
            <person name="Feng G."/>
            <person name="Oshima K."/>
            <person name="Hattori M."/>
            <person name="Ohkuma M."/>
            <person name="Sergeev A.F."/>
            <person name="Mikhailov V.V."/>
            <person name="Crawford R.J."/>
            <person name="Sawabe T."/>
        </authorList>
    </citation>
    <scope>NUCLEOTIDE SEQUENCE [LARGE SCALE GENOMIC DNA]</scope>
    <source>
        <strain evidence="2 3">A3d10</strain>
    </source>
</reference>
<accession>W5YG65</accession>
<name>W5YG65_9GAMM</name>
<dbReference type="KEGG" id="msx:AU14_05000"/>
<feature type="coiled-coil region" evidence="1">
    <location>
        <begin position="88"/>
        <end position="115"/>
    </location>
</feature>
<proteinExistence type="predicted"/>
<evidence type="ECO:0000313" key="2">
    <source>
        <dbReference type="EMBL" id="AHI28207.1"/>
    </source>
</evidence>
<sequence length="120" mass="13664">MARKDSVLTVDVADSRVTFSLREMCERGECHAELVLKMVSYGIIEPIEPTAADAEQSWEFDLASLMRLHKAIRLQRDLKLNLPGLAMSLDLLDEVEAMRRDITRLRQQLRHLSRDQGGDG</sequence>
<dbReference type="RefSeq" id="WP_041339363.1">
    <property type="nucleotide sequence ID" value="NZ_CP007151.1"/>
</dbReference>
<keyword evidence="1" id="KW-0175">Coiled coil</keyword>
<dbReference type="STRING" id="1420916.AU14_05000"/>
<dbReference type="EMBL" id="CP007151">
    <property type="protein sequence ID" value="AHI28207.1"/>
    <property type="molecule type" value="Genomic_DNA"/>
</dbReference>